<name>A0AA39LXI3_9BILA</name>
<feature type="domain" description="C2H2-type" evidence="2">
    <location>
        <begin position="404"/>
        <end position="426"/>
    </location>
</feature>
<dbReference type="AlphaFoldDB" id="A0AA39LXI3"/>
<feature type="domain" description="C2H2-type" evidence="2">
    <location>
        <begin position="431"/>
        <end position="454"/>
    </location>
</feature>
<feature type="region of interest" description="Disordered" evidence="1">
    <location>
        <begin position="65"/>
        <end position="102"/>
    </location>
</feature>
<evidence type="ECO:0000259" key="2">
    <source>
        <dbReference type="SMART" id="SM00355"/>
    </source>
</evidence>
<comment type="caution">
    <text evidence="3">The sequence shown here is derived from an EMBL/GenBank/DDBJ whole genome shotgun (WGS) entry which is preliminary data.</text>
</comment>
<evidence type="ECO:0000313" key="3">
    <source>
        <dbReference type="EMBL" id="KAK0413896.1"/>
    </source>
</evidence>
<protein>
    <recommendedName>
        <fullName evidence="2">C2H2-type domain-containing protein</fullName>
    </recommendedName>
</protein>
<keyword evidence="4" id="KW-1185">Reference proteome</keyword>
<dbReference type="InterPro" id="IPR013087">
    <property type="entry name" value="Znf_C2H2_type"/>
</dbReference>
<proteinExistence type="predicted"/>
<organism evidence="3 4">
    <name type="scientific">Steinernema hermaphroditum</name>
    <dbReference type="NCBI Taxonomy" id="289476"/>
    <lineage>
        <taxon>Eukaryota</taxon>
        <taxon>Metazoa</taxon>
        <taxon>Ecdysozoa</taxon>
        <taxon>Nematoda</taxon>
        <taxon>Chromadorea</taxon>
        <taxon>Rhabditida</taxon>
        <taxon>Tylenchina</taxon>
        <taxon>Panagrolaimomorpha</taxon>
        <taxon>Strongyloidoidea</taxon>
        <taxon>Steinernematidae</taxon>
        <taxon>Steinernema</taxon>
    </lineage>
</organism>
<feature type="domain" description="C2H2-type" evidence="2">
    <location>
        <begin position="295"/>
        <end position="319"/>
    </location>
</feature>
<accession>A0AA39LXI3</accession>
<evidence type="ECO:0000256" key="1">
    <source>
        <dbReference type="SAM" id="MobiDB-lite"/>
    </source>
</evidence>
<dbReference type="SMART" id="SM00355">
    <property type="entry name" value="ZnF_C2H2"/>
    <property type="match status" value="4"/>
</dbReference>
<gene>
    <name evidence="3" type="ORF">QR680_007048</name>
</gene>
<feature type="compositionally biased region" description="Basic and acidic residues" evidence="1">
    <location>
        <begin position="160"/>
        <end position="175"/>
    </location>
</feature>
<reference evidence="3" key="1">
    <citation type="submission" date="2023-06" db="EMBL/GenBank/DDBJ databases">
        <title>Genomic analysis of the entomopathogenic nematode Steinernema hermaphroditum.</title>
        <authorList>
            <person name="Schwarz E.M."/>
            <person name="Heppert J.K."/>
            <person name="Baniya A."/>
            <person name="Schwartz H.T."/>
            <person name="Tan C.-H."/>
            <person name="Antoshechkin I."/>
            <person name="Sternberg P.W."/>
            <person name="Goodrich-Blair H."/>
            <person name="Dillman A.R."/>
        </authorList>
    </citation>
    <scope>NUCLEOTIDE SEQUENCE</scope>
    <source>
        <strain evidence="3">PS9179</strain>
        <tissue evidence="3">Whole animal</tissue>
    </source>
</reference>
<feature type="domain" description="C2H2-type" evidence="2">
    <location>
        <begin position="324"/>
        <end position="348"/>
    </location>
</feature>
<feature type="region of interest" description="Disordered" evidence="1">
    <location>
        <begin position="1"/>
        <end position="42"/>
    </location>
</feature>
<dbReference type="Proteomes" id="UP001175271">
    <property type="component" value="Unassembled WGS sequence"/>
</dbReference>
<feature type="region of interest" description="Disordered" evidence="1">
    <location>
        <begin position="160"/>
        <end position="203"/>
    </location>
</feature>
<dbReference type="EMBL" id="JAUCMV010000003">
    <property type="protein sequence ID" value="KAK0413896.1"/>
    <property type="molecule type" value="Genomic_DNA"/>
</dbReference>
<evidence type="ECO:0000313" key="4">
    <source>
        <dbReference type="Proteomes" id="UP001175271"/>
    </source>
</evidence>
<sequence length="515" mass="59660">MENANELQGIPKEEEPNEDTGDGSSNDSFGDDDSIHDYSYTPLQDPELLLAAYTRAFNIRMMKSQEEKQESADEAYPVESRELAEDDLTSKPQPPQRENRVTPDQAVFNYLYHHKRSDLLETMFDQETCVEYTNKVEKMGAAIPQIQRLYAYYRRQKPVKKEAVEESSDSRRGVVELDNEESGNDDPKRRPQSTPTENGPIHLNDSAVLMLNAEATDKRTSPSDLKITPQLAIFYYLHEQKRRDVLEAIFDEDTRKVFVRKVEKMGIDMPSILRMYACWRRIELKKTVKRGIEIWLCHLCKKERKACGERDLLNHVAAHEGISCSCVVEGCVKLSKAYTLRGHLVKMHALHADHLDKKQYHKLRRTQASFYKKAEAQRNKYFPPEAFLRFDDKKMSNKNDLEDPTCRECRKVVHGITTRRSHVAQHLNLSYKCVVEGCMFRADPSRAANHLTRHHSKKVAHLTATELFELKRIRTDFKKVMEEELHKFFPYKDDIPAGPIRDQNGHPDAAFCTTL</sequence>